<reference evidence="2" key="2">
    <citation type="submission" date="2020-11" db="EMBL/GenBank/DDBJ databases">
        <authorList>
            <person name="McCartney M.A."/>
            <person name="Auch B."/>
            <person name="Kono T."/>
            <person name="Mallez S."/>
            <person name="Becker A."/>
            <person name="Gohl D.M."/>
            <person name="Silverstein K.A.T."/>
            <person name="Koren S."/>
            <person name="Bechman K.B."/>
            <person name="Herman A."/>
            <person name="Abrahante J.E."/>
            <person name="Garbe J."/>
        </authorList>
    </citation>
    <scope>NUCLEOTIDE SEQUENCE</scope>
    <source>
        <strain evidence="2">Duluth1</strain>
        <tissue evidence="2">Whole animal</tissue>
    </source>
</reference>
<feature type="compositionally biased region" description="Polar residues" evidence="1">
    <location>
        <begin position="1"/>
        <end position="13"/>
    </location>
</feature>
<accession>A0A9D4K072</accession>
<gene>
    <name evidence="2" type="ORF">DPMN_129066</name>
</gene>
<organism evidence="2 3">
    <name type="scientific">Dreissena polymorpha</name>
    <name type="common">Zebra mussel</name>
    <name type="synonym">Mytilus polymorpha</name>
    <dbReference type="NCBI Taxonomy" id="45954"/>
    <lineage>
        <taxon>Eukaryota</taxon>
        <taxon>Metazoa</taxon>
        <taxon>Spiralia</taxon>
        <taxon>Lophotrochozoa</taxon>
        <taxon>Mollusca</taxon>
        <taxon>Bivalvia</taxon>
        <taxon>Autobranchia</taxon>
        <taxon>Heteroconchia</taxon>
        <taxon>Euheterodonta</taxon>
        <taxon>Imparidentia</taxon>
        <taxon>Neoheterodontei</taxon>
        <taxon>Myida</taxon>
        <taxon>Dreissenoidea</taxon>
        <taxon>Dreissenidae</taxon>
        <taxon>Dreissena</taxon>
    </lineage>
</organism>
<keyword evidence="3" id="KW-1185">Reference proteome</keyword>
<protein>
    <submittedName>
        <fullName evidence="2">Uncharacterized protein</fullName>
    </submittedName>
</protein>
<dbReference type="AlphaFoldDB" id="A0A9D4K072"/>
<dbReference type="Proteomes" id="UP000828390">
    <property type="component" value="Unassembled WGS sequence"/>
</dbReference>
<reference evidence="2" key="1">
    <citation type="journal article" date="2019" name="bioRxiv">
        <title>The Genome of the Zebra Mussel, Dreissena polymorpha: A Resource for Invasive Species Research.</title>
        <authorList>
            <person name="McCartney M.A."/>
            <person name="Auch B."/>
            <person name="Kono T."/>
            <person name="Mallez S."/>
            <person name="Zhang Y."/>
            <person name="Obille A."/>
            <person name="Becker A."/>
            <person name="Abrahante J.E."/>
            <person name="Garbe J."/>
            <person name="Badalamenti J.P."/>
            <person name="Herman A."/>
            <person name="Mangelson H."/>
            <person name="Liachko I."/>
            <person name="Sullivan S."/>
            <person name="Sone E.D."/>
            <person name="Koren S."/>
            <person name="Silverstein K.A.T."/>
            <person name="Beckman K.B."/>
            <person name="Gohl D.M."/>
        </authorList>
    </citation>
    <scope>NUCLEOTIDE SEQUENCE</scope>
    <source>
        <strain evidence="2">Duluth1</strain>
        <tissue evidence="2">Whole animal</tissue>
    </source>
</reference>
<sequence>MLKLAQTNQPTDQPTDREKNNMSPTTIHIKKTVMSTGSHVSLQTGTTIIRINILTKIYGDMAKNVTSREFTRKTAQALLHTVIYEDAMHASPTAQLLGGPGLVMGPCIVDRIVIREVQYQLEVNRCRNEEIIVKGNFGWAWPMWEGHPRIDRIVIRGTDRHRAQTMTNDSALASVRICSIFDLIQDIIGTNVRTKFHDDQTINVALEKNAEPTGSHVFQPISIMFELVQDIIGMNLLTIFS</sequence>
<dbReference type="EMBL" id="JAIWYP010000005">
    <property type="protein sequence ID" value="KAH3827137.1"/>
    <property type="molecule type" value="Genomic_DNA"/>
</dbReference>
<feature type="region of interest" description="Disordered" evidence="1">
    <location>
        <begin position="1"/>
        <end position="24"/>
    </location>
</feature>
<name>A0A9D4K072_DREPO</name>
<evidence type="ECO:0000313" key="3">
    <source>
        <dbReference type="Proteomes" id="UP000828390"/>
    </source>
</evidence>
<evidence type="ECO:0000256" key="1">
    <source>
        <dbReference type="SAM" id="MobiDB-lite"/>
    </source>
</evidence>
<evidence type="ECO:0000313" key="2">
    <source>
        <dbReference type="EMBL" id="KAH3827137.1"/>
    </source>
</evidence>
<proteinExistence type="predicted"/>
<comment type="caution">
    <text evidence="2">The sequence shown here is derived from an EMBL/GenBank/DDBJ whole genome shotgun (WGS) entry which is preliminary data.</text>
</comment>